<gene>
    <name evidence="5" type="ORF">FAM09_13940</name>
</gene>
<dbReference type="RefSeq" id="WP_136577730.1">
    <property type="nucleotide sequence ID" value="NZ_STFF01000003.1"/>
</dbReference>
<dbReference type="Gene3D" id="1.10.10.60">
    <property type="entry name" value="Homeodomain-like"/>
    <property type="match status" value="1"/>
</dbReference>
<comment type="caution">
    <text evidence="5">The sequence shown here is derived from an EMBL/GenBank/DDBJ whole genome shotgun (WGS) entry which is preliminary data.</text>
</comment>
<dbReference type="InterPro" id="IPR020449">
    <property type="entry name" value="Tscrpt_reg_AraC-type_HTH"/>
</dbReference>
<dbReference type="PRINTS" id="PR00032">
    <property type="entry name" value="HTHARAC"/>
</dbReference>
<keyword evidence="6" id="KW-1185">Reference proteome</keyword>
<reference evidence="5 6" key="1">
    <citation type="submission" date="2019-04" db="EMBL/GenBank/DDBJ databases">
        <title>Niastella caeni sp. nov., isolated from activated sludge.</title>
        <authorList>
            <person name="Sheng M."/>
        </authorList>
    </citation>
    <scope>NUCLEOTIDE SEQUENCE [LARGE SCALE GENOMIC DNA]</scope>
    <source>
        <strain evidence="5 6">HX-2-15</strain>
    </source>
</reference>
<organism evidence="5 6">
    <name type="scientific">Niastella caeni</name>
    <dbReference type="NCBI Taxonomy" id="2569763"/>
    <lineage>
        <taxon>Bacteria</taxon>
        <taxon>Pseudomonadati</taxon>
        <taxon>Bacteroidota</taxon>
        <taxon>Chitinophagia</taxon>
        <taxon>Chitinophagales</taxon>
        <taxon>Chitinophagaceae</taxon>
        <taxon>Niastella</taxon>
    </lineage>
</organism>
<dbReference type="SMART" id="SM00342">
    <property type="entry name" value="HTH_ARAC"/>
    <property type="match status" value="1"/>
</dbReference>
<dbReference type="SUPFAM" id="SSF46689">
    <property type="entry name" value="Homeodomain-like"/>
    <property type="match status" value="2"/>
</dbReference>
<feature type="domain" description="HTH araC/xylS-type" evidence="4">
    <location>
        <begin position="32"/>
        <end position="130"/>
    </location>
</feature>
<evidence type="ECO:0000313" key="5">
    <source>
        <dbReference type="EMBL" id="THU39598.1"/>
    </source>
</evidence>
<dbReference type="InterPro" id="IPR018060">
    <property type="entry name" value="HTH_AraC"/>
</dbReference>
<dbReference type="PROSITE" id="PS01124">
    <property type="entry name" value="HTH_ARAC_FAMILY_2"/>
    <property type="match status" value="1"/>
</dbReference>
<name>A0A4S8HVA6_9BACT</name>
<dbReference type="PANTHER" id="PTHR47893">
    <property type="entry name" value="REGULATORY PROTEIN PCHR"/>
    <property type="match status" value="1"/>
</dbReference>
<evidence type="ECO:0000256" key="3">
    <source>
        <dbReference type="ARBA" id="ARBA00023163"/>
    </source>
</evidence>
<keyword evidence="1" id="KW-0805">Transcription regulation</keyword>
<dbReference type="Pfam" id="PF12833">
    <property type="entry name" value="HTH_18"/>
    <property type="match status" value="1"/>
</dbReference>
<dbReference type="InterPro" id="IPR053142">
    <property type="entry name" value="PchR_regulatory_protein"/>
</dbReference>
<accession>A0A4S8HVA6</accession>
<evidence type="ECO:0000256" key="1">
    <source>
        <dbReference type="ARBA" id="ARBA00023015"/>
    </source>
</evidence>
<evidence type="ECO:0000313" key="6">
    <source>
        <dbReference type="Proteomes" id="UP000306918"/>
    </source>
</evidence>
<keyword evidence="3" id="KW-0804">Transcription</keyword>
<protein>
    <submittedName>
        <fullName evidence="5">Helix-turn-helix transcriptional regulator</fullName>
    </submittedName>
</protein>
<evidence type="ECO:0000259" key="4">
    <source>
        <dbReference type="PROSITE" id="PS01124"/>
    </source>
</evidence>
<dbReference type="PANTHER" id="PTHR47893:SF1">
    <property type="entry name" value="REGULATORY PROTEIN PCHR"/>
    <property type="match status" value="1"/>
</dbReference>
<keyword evidence="2" id="KW-0238">DNA-binding</keyword>
<proteinExistence type="predicted"/>
<dbReference type="AlphaFoldDB" id="A0A4S8HVA6"/>
<dbReference type="OrthoDB" id="669939at2"/>
<evidence type="ECO:0000256" key="2">
    <source>
        <dbReference type="ARBA" id="ARBA00023125"/>
    </source>
</evidence>
<dbReference type="EMBL" id="STFF01000003">
    <property type="protein sequence ID" value="THU39598.1"/>
    <property type="molecule type" value="Genomic_DNA"/>
</dbReference>
<dbReference type="GO" id="GO:0003700">
    <property type="term" value="F:DNA-binding transcription factor activity"/>
    <property type="evidence" value="ECO:0007669"/>
    <property type="project" value="InterPro"/>
</dbReference>
<dbReference type="Proteomes" id="UP000306918">
    <property type="component" value="Unassembled WGS sequence"/>
</dbReference>
<sequence>MAPSTYPDNNGKEPTKTNGILPVNNYDRQSIVHVYNLITKDPTRKFTTEALALAVGINRNKLHYGFKQVYGTTIHALQIALRMKKAQTLLATTQQPLKTIATTVGYSNSSDFGYAFKKRFGLTPTAYRKQASTTYMESNDHEAA</sequence>
<dbReference type="InterPro" id="IPR009057">
    <property type="entry name" value="Homeodomain-like_sf"/>
</dbReference>
<dbReference type="PROSITE" id="PS00041">
    <property type="entry name" value="HTH_ARAC_FAMILY_1"/>
    <property type="match status" value="1"/>
</dbReference>
<dbReference type="InterPro" id="IPR018062">
    <property type="entry name" value="HTH_AraC-typ_CS"/>
</dbReference>
<dbReference type="GO" id="GO:0043565">
    <property type="term" value="F:sequence-specific DNA binding"/>
    <property type="evidence" value="ECO:0007669"/>
    <property type="project" value="InterPro"/>
</dbReference>